<dbReference type="EMBL" id="CP026096">
    <property type="protein sequence ID" value="AZV45683.1"/>
    <property type="molecule type" value="Genomic_DNA"/>
</dbReference>
<dbReference type="Proteomes" id="UP000283095">
    <property type="component" value="Plasmid pOM18"/>
</dbReference>
<geneLocation type="plasmid" evidence="2">
    <name>pom18</name>
</geneLocation>
<protein>
    <submittedName>
        <fullName evidence="1">Uncharacterized protein</fullName>
    </submittedName>
</protein>
<dbReference type="AlphaFoldDB" id="A0A3T0KZI2"/>
<evidence type="ECO:0000313" key="2">
    <source>
        <dbReference type="Proteomes" id="UP000283095"/>
    </source>
</evidence>
<dbReference type="RefSeq" id="WP_127762736.1">
    <property type="nucleotide sequence ID" value="NZ_CP026096.1"/>
</dbReference>
<accession>A0A3T0KZI2</accession>
<sequence>MTYRVIIDFGPTELSVMIDSNTSDNNEIYNKTMLYLKNEGWTLPNEYPAITITPAPEWDEA</sequence>
<reference evidence="1 2" key="1">
    <citation type="submission" date="2018-01" db="EMBL/GenBank/DDBJ databases">
        <title>Bacillus asahii Genome sequencing and assembly.</title>
        <authorList>
            <person name="Jiang H."/>
            <person name="Feng Y."/>
            <person name="Zhao F."/>
            <person name="Lin X."/>
        </authorList>
    </citation>
    <scope>NUCLEOTIDE SEQUENCE [LARGE SCALE GENOMIC DNA]</scope>
    <source>
        <strain evidence="1 2">OM18</strain>
        <plasmid evidence="2">pom18</plasmid>
    </source>
</reference>
<proteinExistence type="predicted"/>
<gene>
    <name evidence="1" type="ORF">BAOM_p030</name>
</gene>
<name>A0A3T0KZI2_9BACI</name>
<organism evidence="1 2">
    <name type="scientific">Peribacillus asahii</name>
    <dbReference type="NCBI Taxonomy" id="228899"/>
    <lineage>
        <taxon>Bacteria</taxon>
        <taxon>Bacillati</taxon>
        <taxon>Bacillota</taxon>
        <taxon>Bacilli</taxon>
        <taxon>Bacillales</taxon>
        <taxon>Bacillaceae</taxon>
        <taxon>Peribacillus</taxon>
    </lineage>
</organism>
<dbReference type="KEGG" id="pasa:BAOM_p030"/>
<evidence type="ECO:0000313" key="1">
    <source>
        <dbReference type="EMBL" id="AZV45683.1"/>
    </source>
</evidence>
<keyword evidence="1" id="KW-0614">Plasmid</keyword>